<evidence type="ECO:0000256" key="1">
    <source>
        <dbReference type="SAM" id="MobiDB-lite"/>
    </source>
</evidence>
<organism evidence="2 3">
    <name type="scientific">Pelobates cultripes</name>
    <name type="common">Western spadefoot toad</name>
    <dbReference type="NCBI Taxonomy" id="61616"/>
    <lineage>
        <taxon>Eukaryota</taxon>
        <taxon>Metazoa</taxon>
        <taxon>Chordata</taxon>
        <taxon>Craniata</taxon>
        <taxon>Vertebrata</taxon>
        <taxon>Euteleostomi</taxon>
        <taxon>Amphibia</taxon>
        <taxon>Batrachia</taxon>
        <taxon>Anura</taxon>
        <taxon>Pelobatoidea</taxon>
        <taxon>Pelobatidae</taxon>
        <taxon>Pelobates</taxon>
    </lineage>
</organism>
<accession>A0AAD1SA07</accession>
<feature type="region of interest" description="Disordered" evidence="1">
    <location>
        <begin position="43"/>
        <end position="73"/>
    </location>
</feature>
<protein>
    <submittedName>
        <fullName evidence="2">Uncharacterized protein</fullName>
    </submittedName>
</protein>
<evidence type="ECO:0000313" key="2">
    <source>
        <dbReference type="EMBL" id="CAH2294372.1"/>
    </source>
</evidence>
<proteinExistence type="predicted"/>
<reference evidence="2" key="1">
    <citation type="submission" date="2022-03" db="EMBL/GenBank/DDBJ databases">
        <authorList>
            <person name="Alioto T."/>
            <person name="Alioto T."/>
            <person name="Gomez Garrido J."/>
        </authorList>
    </citation>
    <scope>NUCLEOTIDE SEQUENCE</scope>
</reference>
<sequence>MNSEEFHSLLDATMSISVTQAIYTAMGVMSDNLSHSISSAIMPSGRASGPTPPMASDNKSMVPSDRKATSKSPLVTNFASKNVVMDRLCPVDIGQKRCGLGRGQKPCLIRPTLIQTQRRFQTGPMPSTQFTRRTLPPNAV</sequence>
<name>A0AAD1SA07_PELCU</name>
<keyword evidence="3" id="KW-1185">Reference proteome</keyword>
<evidence type="ECO:0000313" key="3">
    <source>
        <dbReference type="Proteomes" id="UP001295444"/>
    </source>
</evidence>
<dbReference type="EMBL" id="OW240916">
    <property type="protein sequence ID" value="CAH2294372.1"/>
    <property type="molecule type" value="Genomic_DNA"/>
</dbReference>
<dbReference type="Proteomes" id="UP001295444">
    <property type="component" value="Chromosome 05"/>
</dbReference>
<gene>
    <name evidence="2" type="ORF">PECUL_23A037590</name>
</gene>
<dbReference type="AlphaFoldDB" id="A0AAD1SA07"/>